<dbReference type="SUPFAM" id="SSF52540">
    <property type="entry name" value="P-loop containing nucleoside triphosphate hydrolases"/>
    <property type="match status" value="1"/>
</dbReference>
<evidence type="ECO:0000313" key="6">
    <source>
        <dbReference type="Proteomes" id="UP000588051"/>
    </source>
</evidence>
<dbReference type="Proteomes" id="UP000588051">
    <property type="component" value="Unassembled WGS sequence"/>
</dbReference>
<keyword evidence="3" id="KW-0067">ATP-binding</keyword>
<feature type="domain" description="Bacterial type II secretion system protein E" evidence="4">
    <location>
        <begin position="155"/>
        <end position="540"/>
    </location>
</feature>
<dbReference type="AlphaFoldDB" id="A0A850QIM9"/>
<dbReference type="InterPro" id="IPR001482">
    <property type="entry name" value="T2SS/T4SS_dom"/>
</dbReference>
<dbReference type="RefSeq" id="WP_176804514.1">
    <property type="nucleotide sequence ID" value="NZ_JABXYJ010000008.1"/>
</dbReference>
<protein>
    <submittedName>
        <fullName evidence="5">Flp pilus assembly complex ATPase component TadA</fullName>
    </submittedName>
</protein>
<organism evidence="5 6">
    <name type="scientific">Undibacterium oligocarboniphilum</name>
    <dbReference type="NCBI Taxonomy" id="666702"/>
    <lineage>
        <taxon>Bacteria</taxon>
        <taxon>Pseudomonadati</taxon>
        <taxon>Pseudomonadota</taxon>
        <taxon>Betaproteobacteria</taxon>
        <taxon>Burkholderiales</taxon>
        <taxon>Oxalobacteraceae</taxon>
        <taxon>Undibacterium</taxon>
    </lineage>
</organism>
<proteinExistence type="inferred from homology"/>
<dbReference type="Pfam" id="PF00437">
    <property type="entry name" value="T2SSE"/>
    <property type="match status" value="1"/>
</dbReference>
<dbReference type="Gene3D" id="3.40.50.300">
    <property type="entry name" value="P-loop containing nucleotide triphosphate hydrolases"/>
    <property type="match status" value="1"/>
</dbReference>
<comment type="similarity">
    <text evidence="1">Belongs to the GSP E family.</text>
</comment>
<evidence type="ECO:0000313" key="5">
    <source>
        <dbReference type="EMBL" id="NVO78979.1"/>
    </source>
</evidence>
<gene>
    <name evidence="5" type="primary">tadA</name>
    <name evidence="5" type="ORF">HV832_14205</name>
</gene>
<sequence>MLTQFKRMLEKKPAPASNVFLHPNAPGTPMTNPARNSSLSITPIDYEHSDELPDFEEKLYELIDMSPSVRFKLCPVKVNGTGLKFSIICQRSEANSDLAREVERMLVLKGFSAANPLYIATNQSVMAELARDAVNKVSKAKKTAKSGMMTRDQETALSHMFESIAAFAIANTASDIHFELNDFQPNSRVLYRIEGQLTSPRKFYLPTADLMDTVAYLFNVRGKSPSENTYNSNKPQQCQIPFELDKKKFLFRWASNQTAKGSKVVLRMLAQDEATSIRSLEELGYLPGQIDIISRVIRRLGGGVVLAGVVGSGKSTTMQTIMCMLPETFSKYTVEDPVEYLMPGVDQFSVSRNLSDQTSDPFIAVKRQLKRMDPDAVLIGEIRDRESGGLFRDIAESGHRAFSTVHAPSALDMVTMRLVSDEIGIPRDIIATPGFLNLLMYQALVPKLCPCCKLPASDVHPKEYLQLIESLFQLDISKIYAKNAAGCDNCKREGLPELNGIKGRMVVAEMVELDAVMLHMIREGKNLELKTYVKQLQTARFDEPDTTGKTVIEVAMYHVAQGTFDPKSVEEKFGDFLQYQRERGA</sequence>
<dbReference type="GO" id="GO:0016887">
    <property type="term" value="F:ATP hydrolysis activity"/>
    <property type="evidence" value="ECO:0007669"/>
    <property type="project" value="TreeGrafter"/>
</dbReference>
<reference evidence="5 6" key="1">
    <citation type="submission" date="2020-06" db="EMBL/GenBank/DDBJ databases">
        <authorList>
            <person name="Qiu C."/>
            <person name="Liu Z."/>
        </authorList>
    </citation>
    <scope>NUCLEOTIDE SEQUENCE [LARGE SCALE GENOMIC DNA]</scope>
    <source>
        <strain evidence="5 6">EM 1</strain>
    </source>
</reference>
<accession>A0A850QIM9</accession>
<name>A0A850QIM9_9BURK</name>
<dbReference type="PANTHER" id="PTHR30258">
    <property type="entry name" value="TYPE II SECRETION SYSTEM PROTEIN GSPE-RELATED"/>
    <property type="match status" value="1"/>
</dbReference>
<evidence type="ECO:0000256" key="3">
    <source>
        <dbReference type="ARBA" id="ARBA00022840"/>
    </source>
</evidence>
<dbReference type="GO" id="GO:0005886">
    <property type="term" value="C:plasma membrane"/>
    <property type="evidence" value="ECO:0007669"/>
    <property type="project" value="TreeGrafter"/>
</dbReference>
<dbReference type="PANTHER" id="PTHR30258:SF1">
    <property type="entry name" value="PROTEIN TRANSPORT PROTEIN HOFB HOMOLOG"/>
    <property type="match status" value="1"/>
</dbReference>
<evidence type="ECO:0000256" key="1">
    <source>
        <dbReference type="ARBA" id="ARBA00006611"/>
    </source>
</evidence>
<dbReference type="InterPro" id="IPR027417">
    <property type="entry name" value="P-loop_NTPase"/>
</dbReference>
<evidence type="ECO:0000256" key="2">
    <source>
        <dbReference type="ARBA" id="ARBA00022741"/>
    </source>
</evidence>
<keyword evidence="6" id="KW-1185">Reference proteome</keyword>
<comment type="caution">
    <text evidence="5">The sequence shown here is derived from an EMBL/GenBank/DDBJ whole genome shotgun (WGS) entry which is preliminary data.</text>
</comment>
<evidence type="ECO:0000259" key="4">
    <source>
        <dbReference type="Pfam" id="PF00437"/>
    </source>
</evidence>
<dbReference type="GO" id="GO:0005524">
    <property type="term" value="F:ATP binding"/>
    <property type="evidence" value="ECO:0007669"/>
    <property type="project" value="UniProtKB-KW"/>
</dbReference>
<dbReference type="EMBL" id="JABXYJ010000008">
    <property type="protein sequence ID" value="NVO78979.1"/>
    <property type="molecule type" value="Genomic_DNA"/>
</dbReference>
<dbReference type="Gene3D" id="3.30.450.90">
    <property type="match status" value="1"/>
</dbReference>
<keyword evidence="2" id="KW-0547">Nucleotide-binding</keyword>